<dbReference type="InterPro" id="IPR007110">
    <property type="entry name" value="Ig-like_dom"/>
</dbReference>
<comment type="caution">
    <text evidence="5">The sequence shown here is derived from an EMBL/GenBank/DDBJ whole genome shotgun (WGS) entry which is preliminary data.</text>
</comment>
<proteinExistence type="predicted"/>
<sequence>GVWAQLRAVEAGGGLRAPGGSVLLSCWGSGFNFEYYSIQRYHQTSSGSLKWVSHIGADSSDTAFGPAMEGRTTASRNNSQAEVSLSLRALLPQDSARYFCTIHTG</sequence>
<dbReference type="InterPro" id="IPR050199">
    <property type="entry name" value="IgHV"/>
</dbReference>
<dbReference type="OrthoDB" id="9120674at2759"/>
<dbReference type="PANTHER" id="PTHR23266">
    <property type="entry name" value="IMMUNOGLOBULIN HEAVY CHAIN"/>
    <property type="match status" value="1"/>
</dbReference>
<dbReference type="InterPro" id="IPR036179">
    <property type="entry name" value="Ig-like_dom_sf"/>
</dbReference>
<dbReference type="Proteomes" id="UP000562322">
    <property type="component" value="Unassembled WGS sequence"/>
</dbReference>
<evidence type="ECO:0000256" key="1">
    <source>
        <dbReference type="ARBA" id="ARBA00022859"/>
    </source>
</evidence>
<keyword evidence="3" id="KW-1280">Immunoglobulin</keyword>
<dbReference type="GO" id="GO:0002250">
    <property type="term" value="P:adaptive immune response"/>
    <property type="evidence" value="ECO:0007669"/>
    <property type="project" value="UniProtKB-KW"/>
</dbReference>
<keyword evidence="2" id="KW-1064">Adaptive immunity</keyword>
<evidence type="ECO:0000313" key="5">
    <source>
        <dbReference type="EMBL" id="NXL96024.1"/>
    </source>
</evidence>
<dbReference type="SUPFAM" id="SSF48726">
    <property type="entry name" value="Immunoglobulin"/>
    <property type="match status" value="1"/>
</dbReference>
<dbReference type="InterPro" id="IPR013783">
    <property type="entry name" value="Ig-like_fold"/>
</dbReference>
<accession>A0A7L0WZ14</accession>
<feature type="non-terminal residue" evidence="5">
    <location>
        <position position="1"/>
    </location>
</feature>
<keyword evidence="1" id="KW-0391">Immunity</keyword>
<protein>
    <submittedName>
        <fullName evidence="5">HV01 protein</fullName>
    </submittedName>
</protein>
<reference evidence="5 6" key="1">
    <citation type="submission" date="2019-09" db="EMBL/GenBank/DDBJ databases">
        <title>Bird 10,000 Genomes (B10K) Project - Family phase.</title>
        <authorList>
            <person name="Zhang G."/>
        </authorList>
    </citation>
    <scope>NUCLEOTIDE SEQUENCE [LARGE SCALE GENOMIC DNA]</scope>
    <source>
        <strain evidence="5">B10K-DU-001-39</strain>
        <tissue evidence="5">Muscle</tissue>
    </source>
</reference>
<name>A0A7L0WZ14_ALELA</name>
<dbReference type="EMBL" id="VXAV01013031">
    <property type="protein sequence ID" value="NXL96024.1"/>
    <property type="molecule type" value="Genomic_DNA"/>
</dbReference>
<evidence type="ECO:0000256" key="2">
    <source>
        <dbReference type="ARBA" id="ARBA00023130"/>
    </source>
</evidence>
<dbReference type="AlphaFoldDB" id="A0A7L0WZ14"/>
<evidence type="ECO:0000313" key="6">
    <source>
        <dbReference type="Proteomes" id="UP000562322"/>
    </source>
</evidence>
<dbReference type="GO" id="GO:0019814">
    <property type="term" value="C:immunoglobulin complex"/>
    <property type="evidence" value="ECO:0007669"/>
    <property type="project" value="UniProtKB-KW"/>
</dbReference>
<dbReference type="InterPro" id="IPR013106">
    <property type="entry name" value="Ig_V-set"/>
</dbReference>
<organism evidence="5 6">
    <name type="scientific">Alectura lathami</name>
    <name type="common">Australian brush turkey</name>
    <dbReference type="NCBI Taxonomy" id="81907"/>
    <lineage>
        <taxon>Eukaryota</taxon>
        <taxon>Metazoa</taxon>
        <taxon>Chordata</taxon>
        <taxon>Craniata</taxon>
        <taxon>Vertebrata</taxon>
        <taxon>Euteleostomi</taxon>
        <taxon>Archelosauria</taxon>
        <taxon>Archosauria</taxon>
        <taxon>Dinosauria</taxon>
        <taxon>Saurischia</taxon>
        <taxon>Theropoda</taxon>
        <taxon>Coelurosauria</taxon>
        <taxon>Aves</taxon>
        <taxon>Neognathae</taxon>
        <taxon>Galloanserae</taxon>
        <taxon>Galliformes</taxon>
        <taxon>Megapodiidae</taxon>
        <taxon>Alectura</taxon>
    </lineage>
</organism>
<evidence type="ECO:0000256" key="3">
    <source>
        <dbReference type="ARBA" id="ARBA00043265"/>
    </source>
</evidence>
<feature type="non-terminal residue" evidence="5">
    <location>
        <position position="105"/>
    </location>
</feature>
<gene>
    <name evidence="5" type="primary">C3_0</name>
    <name evidence="5" type="ORF">ALELAT_R00901</name>
</gene>
<dbReference type="SMART" id="SM00406">
    <property type="entry name" value="IGv"/>
    <property type="match status" value="1"/>
</dbReference>
<dbReference type="Gene3D" id="2.60.40.10">
    <property type="entry name" value="Immunoglobulins"/>
    <property type="match status" value="1"/>
</dbReference>
<keyword evidence="6" id="KW-1185">Reference proteome</keyword>
<evidence type="ECO:0000259" key="4">
    <source>
        <dbReference type="PROSITE" id="PS50835"/>
    </source>
</evidence>
<dbReference type="PROSITE" id="PS50835">
    <property type="entry name" value="IG_LIKE"/>
    <property type="match status" value="1"/>
</dbReference>
<feature type="domain" description="Ig-like" evidence="4">
    <location>
        <begin position="19"/>
        <end position="105"/>
    </location>
</feature>
<dbReference type="Pfam" id="PF07686">
    <property type="entry name" value="V-set"/>
    <property type="match status" value="1"/>
</dbReference>
<dbReference type="GO" id="GO:0005576">
    <property type="term" value="C:extracellular region"/>
    <property type="evidence" value="ECO:0007669"/>
    <property type="project" value="UniProtKB-ARBA"/>
</dbReference>